<evidence type="ECO:0000313" key="6">
    <source>
        <dbReference type="Proteomes" id="UP000256650"/>
    </source>
</evidence>
<sequence>MKKTFVTLYLACGIFASNLLAGEVKIGVVLPASGAVGGFGELGKRGIDLAYKAQSKTKNGEEIKIIFIDNKSDKIESANAMQKLVSSDKVSVVIGPMISTNALAMTKIADDSKTPLIAPVATNDRVTKGKNFVSRVSFADSFQGLIAANLAFKDLGAKKAAILFDNSSDYSIGLTRAFRNQFKTLGGEIIIEANAQAGTKDFKAQISSIKAKNPDVLYLPIYYNEGALIAVQAKQLGLNVPTIGGDGLVSNKIFFDVAKEAGEGYMVTDYYSTNSKQTPKGEKFIKDYKKTYNEPVSSFSIMLADAYGIAVAAIEQCGAENRECINDKIRNVEDYDGISGKFSLKNGESIRSAVINQVQGGNLVYKTTIEP</sequence>
<keyword evidence="6" id="KW-1185">Reference proteome</keyword>
<dbReference type="PANTHER" id="PTHR30483">
    <property type="entry name" value="LEUCINE-SPECIFIC-BINDING PROTEIN"/>
    <property type="match status" value="1"/>
</dbReference>
<gene>
    <name evidence="5" type="ORF">CQA43_04280</name>
</gene>
<feature type="chain" id="PRO_5017582092" evidence="3">
    <location>
        <begin position="22"/>
        <end position="371"/>
    </location>
</feature>
<dbReference type="InterPro" id="IPR051010">
    <property type="entry name" value="BCAA_transport"/>
</dbReference>
<comment type="caution">
    <text evidence="5">The sequence shown here is derived from an EMBL/GenBank/DDBJ whole genome shotgun (WGS) entry which is preliminary data.</text>
</comment>
<evidence type="ECO:0000256" key="1">
    <source>
        <dbReference type="ARBA" id="ARBA00010062"/>
    </source>
</evidence>
<feature type="domain" description="Leucine-binding protein" evidence="4">
    <location>
        <begin position="23"/>
        <end position="361"/>
    </location>
</feature>
<evidence type="ECO:0000313" key="5">
    <source>
        <dbReference type="EMBL" id="RDU63348.1"/>
    </source>
</evidence>
<dbReference type="RefSeq" id="WP_115551375.1">
    <property type="nucleotide sequence ID" value="NZ_CAOPYK010000002.1"/>
</dbReference>
<dbReference type="AlphaFoldDB" id="A0A3D8IE13"/>
<organism evidence="5 6">
    <name type="scientific">Helicobacter ganmani</name>
    <dbReference type="NCBI Taxonomy" id="60246"/>
    <lineage>
        <taxon>Bacteria</taxon>
        <taxon>Pseudomonadati</taxon>
        <taxon>Campylobacterota</taxon>
        <taxon>Epsilonproteobacteria</taxon>
        <taxon>Campylobacterales</taxon>
        <taxon>Helicobacteraceae</taxon>
        <taxon>Helicobacter</taxon>
    </lineage>
</organism>
<accession>A0A3D8IE13</accession>
<feature type="signal peptide" evidence="3">
    <location>
        <begin position="1"/>
        <end position="21"/>
    </location>
</feature>
<keyword evidence="2 3" id="KW-0732">Signal</keyword>
<evidence type="ECO:0000256" key="2">
    <source>
        <dbReference type="ARBA" id="ARBA00022729"/>
    </source>
</evidence>
<dbReference type="InterPro" id="IPR028081">
    <property type="entry name" value="Leu-bd"/>
</dbReference>
<evidence type="ECO:0000256" key="3">
    <source>
        <dbReference type="SAM" id="SignalP"/>
    </source>
</evidence>
<name>A0A3D8IE13_9HELI</name>
<protein>
    <submittedName>
        <fullName evidence="5">Branched-chain amino acid ABC transporter substrate-binding protein</fullName>
    </submittedName>
</protein>
<dbReference type="EMBL" id="NXLS01000003">
    <property type="protein sequence ID" value="RDU63348.1"/>
    <property type="molecule type" value="Genomic_DNA"/>
</dbReference>
<evidence type="ECO:0000259" key="4">
    <source>
        <dbReference type="Pfam" id="PF13458"/>
    </source>
</evidence>
<dbReference type="OrthoDB" id="9772589at2"/>
<proteinExistence type="inferred from homology"/>
<reference evidence="5 6" key="1">
    <citation type="submission" date="2018-04" db="EMBL/GenBank/DDBJ databases">
        <title>Novel Campyloabacter and Helicobacter Species and Strains.</title>
        <authorList>
            <person name="Mannion A.J."/>
            <person name="Shen Z."/>
            <person name="Fox J.G."/>
        </authorList>
    </citation>
    <scope>NUCLEOTIDE SEQUENCE [LARGE SCALE GENOMIC DNA]</scope>
    <source>
        <strain evidence="5 6">MIT 99-5101</strain>
    </source>
</reference>
<dbReference type="SUPFAM" id="SSF53822">
    <property type="entry name" value="Periplasmic binding protein-like I"/>
    <property type="match status" value="1"/>
</dbReference>
<dbReference type="Gene3D" id="3.40.50.2300">
    <property type="match status" value="2"/>
</dbReference>
<dbReference type="CDD" id="cd06347">
    <property type="entry name" value="PBP1_ABC_LivK_ligand_binding-like"/>
    <property type="match status" value="1"/>
</dbReference>
<dbReference type="Pfam" id="PF13458">
    <property type="entry name" value="Peripla_BP_6"/>
    <property type="match status" value="1"/>
</dbReference>
<dbReference type="InterPro" id="IPR028082">
    <property type="entry name" value="Peripla_BP_I"/>
</dbReference>
<dbReference type="GeneID" id="82535501"/>
<comment type="similarity">
    <text evidence="1">Belongs to the leucine-binding protein family.</text>
</comment>
<dbReference type="PANTHER" id="PTHR30483:SF6">
    <property type="entry name" value="PERIPLASMIC BINDING PROTEIN OF ABC TRANSPORTER FOR NATURAL AMINO ACIDS"/>
    <property type="match status" value="1"/>
</dbReference>
<dbReference type="Proteomes" id="UP000256650">
    <property type="component" value="Unassembled WGS sequence"/>
</dbReference>